<keyword evidence="2" id="KW-1185">Reference proteome</keyword>
<sequence length="651" mass="75164">MTTIRPFTCEDMLKFNNVNLDPLTETYGLSFYTQYLAHWPEYFQVAESPSGEIMGYIMGKAEGLGENWHGHVTALTVSPDYRRLGLAATLMSILEDVSEQKKAYFVDLFVRVSNKVAINMYKNLGYIVYRTVLEYYSGDPDEDAYDMRKACSRDVNKTSVIPLAHPVRPEEQVIENHNQNWPQVKNTLISSQGRINNKNIDAIMLKLMVTNKKLDTALSFASYLDKTESLSLGATNGLLGLYYEIGRTKKLSDKQRNFILESYGNLYDKYKILDSMTSERLLHALCAIDECDKALKVLEDIHHTGVPSHSAYSNLIATFFRLNRRNEAVKVIQSSLNKKRPLQYIAYAEWINYILRKYKMNKTIVKHLDEICVHIARNSVTIDTATAEKLLEVYTAVGWSTQFSKIHKQSGQCNSCKETLQCLKLSMEEFHKLQNNIKEKLIVGSDLFLKTSPDELQRFQKFIEKTAPYDIVLDSLNIALAVGTPNSVQRISFLKAVVDQFKRENKRILLLGRNHMLKWPRQPLDYLRRNTFSFFTDNLSQDDPYFITAAILSGPHTDIVSKDLLRGHMFLLQDEELRHIFKRWQWQHQWMVFANKGRPQILPPLKFTPFAQKLNDGWHLPYEKEAQSTGQVNIGVPDLTNWLCLRPKQNK</sequence>
<protein>
    <submittedName>
        <fullName evidence="1">Uncharacterized protein</fullName>
    </submittedName>
</protein>
<dbReference type="Proteomes" id="UP001064048">
    <property type="component" value="Chromosome 7"/>
</dbReference>
<proteinExistence type="predicted"/>
<dbReference type="EMBL" id="CM046107">
    <property type="protein sequence ID" value="KAI8432107.1"/>
    <property type="molecule type" value="Genomic_DNA"/>
</dbReference>
<evidence type="ECO:0000313" key="2">
    <source>
        <dbReference type="Proteomes" id="UP001064048"/>
    </source>
</evidence>
<comment type="caution">
    <text evidence="1">The sequence shown here is derived from an EMBL/GenBank/DDBJ whole genome shotgun (WGS) entry which is preliminary data.</text>
</comment>
<evidence type="ECO:0000313" key="1">
    <source>
        <dbReference type="EMBL" id="KAI8432107.1"/>
    </source>
</evidence>
<name>A0ACC0K774_CHOFU</name>
<gene>
    <name evidence="1" type="ORF">MSG28_004611</name>
</gene>
<accession>A0ACC0K774</accession>
<organism evidence="1 2">
    <name type="scientific">Choristoneura fumiferana</name>
    <name type="common">Spruce budworm moth</name>
    <name type="synonym">Archips fumiferana</name>
    <dbReference type="NCBI Taxonomy" id="7141"/>
    <lineage>
        <taxon>Eukaryota</taxon>
        <taxon>Metazoa</taxon>
        <taxon>Ecdysozoa</taxon>
        <taxon>Arthropoda</taxon>
        <taxon>Hexapoda</taxon>
        <taxon>Insecta</taxon>
        <taxon>Pterygota</taxon>
        <taxon>Neoptera</taxon>
        <taxon>Endopterygota</taxon>
        <taxon>Lepidoptera</taxon>
        <taxon>Glossata</taxon>
        <taxon>Ditrysia</taxon>
        <taxon>Tortricoidea</taxon>
        <taxon>Tortricidae</taxon>
        <taxon>Tortricinae</taxon>
        <taxon>Choristoneura</taxon>
    </lineage>
</organism>
<reference evidence="1 2" key="1">
    <citation type="journal article" date="2022" name="Genome Biol. Evol.">
        <title>The Spruce Budworm Genome: Reconstructing the Evolutionary History of Antifreeze Proteins.</title>
        <authorList>
            <person name="Beliveau C."/>
            <person name="Gagne P."/>
            <person name="Picq S."/>
            <person name="Vernygora O."/>
            <person name="Keeling C.I."/>
            <person name="Pinkney K."/>
            <person name="Doucet D."/>
            <person name="Wen F."/>
            <person name="Johnston J.S."/>
            <person name="Maaroufi H."/>
            <person name="Boyle B."/>
            <person name="Laroche J."/>
            <person name="Dewar K."/>
            <person name="Juretic N."/>
            <person name="Blackburn G."/>
            <person name="Nisole A."/>
            <person name="Brunet B."/>
            <person name="Brandao M."/>
            <person name="Lumley L."/>
            <person name="Duan J."/>
            <person name="Quan G."/>
            <person name="Lucarotti C.J."/>
            <person name="Roe A.D."/>
            <person name="Sperling F.A.H."/>
            <person name="Levesque R.C."/>
            <person name="Cusson M."/>
        </authorList>
    </citation>
    <scope>NUCLEOTIDE SEQUENCE [LARGE SCALE GENOMIC DNA]</scope>
    <source>
        <strain evidence="1">Glfc:IPQL:Cfum</strain>
    </source>
</reference>